<keyword evidence="2" id="KW-0540">Nuclease</keyword>
<evidence type="ECO:0000313" key="3">
    <source>
        <dbReference type="Proteomes" id="UP001500936"/>
    </source>
</evidence>
<protein>
    <submittedName>
        <fullName evidence="2">Uma2 family endonuclease</fullName>
    </submittedName>
</protein>
<dbReference type="PANTHER" id="PTHR34107:SF6">
    <property type="entry name" value="SLR0981 PROTEIN"/>
    <property type="match status" value="1"/>
</dbReference>
<dbReference type="RefSeq" id="WP_345269212.1">
    <property type="nucleotide sequence ID" value="NZ_BAABHB010000007.1"/>
</dbReference>
<keyword evidence="2" id="KW-0255">Endonuclease</keyword>
<dbReference type="Proteomes" id="UP001500936">
    <property type="component" value="Unassembled WGS sequence"/>
</dbReference>
<dbReference type="PANTHER" id="PTHR34107">
    <property type="entry name" value="SLL0198 PROTEIN-RELATED"/>
    <property type="match status" value="1"/>
</dbReference>
<dbReference type="GO" id="GO:0004519">
    <property type="term" value="F:endonuclease activity"/>
    <property type="evidence" value="ECO:0007669"/>
    <property type="project" value="UniProtKB-KW"/>
</dbReference>
<dbReference type="InterPro" id="IPR011335">
    <property type="entry name" value="Restrct_endonuc-II-like"/>
</dbReference>
<dbReference type="CDD" id="cd06260">
    <property type="entry name" value="DUF820-like"/>
    <property type="match status" value="1"/>
</dbReference>
<evidence type="ECO:0000259" key="1">
    <source>
        <dbReference type="Pfam" id="PF05685"/>
    </source>
</evidence>
<keyword evidence="3" id="KW-1185">Reference proteome</keyword>
<name>A0ABP8KN06_9BACT</name>
<proteinExistence type="predicted"/>
<dbReference type="InterPro" id="IPR008538">
    <property type="entry name" value="Uma2"/>
</dbReference>
<dbReference type="SUPFAM" id="SSF52980">
    <property type="entry name" value="Restriction endonuclease-like"/>
    <property type="match status" value="1"/>
</dbReference>
<dbReference type="Pfam" id="PF05685">
    <property type="entry name" value="Uma2"/>
    <property type="match status" value="1"/>
</dbReference>
<accession>A0ABP8KN06</accession>
<keyword evidence="2" id="KW-0378">Hydrolase</keyword>
<dbReference type="EMBL" id="BAABHB010000007">
    <property type="protein sequence ID" value="GAA4410624.1"/>
    <property type="molecule type" value="Genomic_DNA"/>
</dbReference>
<evidence type="ECO:0000313" key="2">
    <source>
        <dbReference type="EMBL" id="GAA4410624.1"/>
    </source>
</evidence>
<sequence length="201" mass="22785">MILSSRTFEGPGWLKLPDRVMRMTDEEFFFFCQENPDFKFERDPQGNILIMALTGANTGKRNTELLTDLNLWNRSARNGVVFDSSTGFKLPNGATRSPDAAWVSMARWNALTAEQQDKFPPVCPDFVVELMSESDNLKDATDKMQEYLDNGCRLAWLINPKTEQARIYRPDGSVQVVQGFENRLAGEGVLPGFTFYLGVLR</sequence>
<gene>
    <name evidence="2" type="ORF">GCM10023187_35430</name>
</gene>
<comment type="caution">
    <text evidence="2">The sequence shown here is derived from an EMBL/GenBank/DDBJ whole genome shotgun (WGS) entry which is preliminary data.</text>
</comment>
<dbReference type="Gene3D" id="3.90.1570.10">
    <property type="entry name" value="tt1808, chain A"/>
    <property type="match status" value="1"/>
</dbReference>
<dbReference type="InterPro" id="IPR012296">
    <property type="entry name" value="Nuclease_put_TT1808"/>
</dbReference>
<reference evidence="3" key="1">
    <citation type="journal article" date="2019" name="Int. J. Syst. Evol. Microbiol.">
        <title>The Global Catalogue of Microorganisms (GCM) 10K type strain sequencing project: providing services to taxonomists for standard genome sequencing and annotation.</title>
        <authorList>
            <consortium name="The Broad Institute Genomics Platform"/>
            <consortium name="The Broad Institute Genome Sequencing Center for Infectious Disease"/>
            <person name="Wu L."/>
            <person name="Ma J."/>
        </authorList>
    </citation>
    <scope>NUCLEOTIDE SEQUENCE [LARGE SCALE GENOMIC DNA]</scope>
    <source>
        <strain evidence="3">JCM 17925</strain>
    </source>
</reference>
<organism evidence="2 3">
    <name type="scientific">Nibrella viscosa</name>
    <dbReference type="NCBI Taxonomy" id="1084524"/>
    <lineage>
        <taxon>Bacteria</taxon>
        <taxon>Pseudomonadati</taxon>
        <taxon>Bacteroidota</taxon>
        <taxon>Cytophagia</taxon>
        <taxon>Cytophagales</taxon>
        <taxon>Spirosomataceae</taxon>
        <taxon>Nibrella</taxon>
    </lineage>
</organism>
<feature type="domain" description="Putative restriction endonuclease" evidence="1">
    <location>
        <begin position="26"/>
        <end position="195"/>
    </location>
</feature>